<dbReference type="EMBL" id="MU853363">
    <property type="protein sequence ID" value="KAK4108493.1"/>
    <property type="molecule type" value="Genomic_DNA"/>
</dbReference>
<gene>
    <name evidence="2" type="ORF">N656DRAFT_433615</name>
</gene>
<feature type="region of interest" description="Disordered" evidence="1">
    <location>
        <begin position="192"/>
        <end position="213"/>
    </location>
</feature>
<evidence type="ECO:0000256" key="1">
    <source>
        <dbReference type="SAM" id="MobiDB-lite"/>
    </source>
</evidence>
<name>A0AAN6T8B0_9PEZI</name>
<dbReference type="AlphaFoldDB" id="A0AAN6T8B0"/>
<evidence type="ECO:0000313" key="3">
    <source>
        <dbReference type="Proteomes" id="UP001302812"/>
    </source>
</evidence>
<dbReference type="GeneID" id="89933759"/>
<sequence length="264" mass="28663">MCEVPGAASRLMRVEQTPSAWQGPGVDVEVLAPGVEQSAQPCSPVSYRQLIARVKKNVVRRNALQRSPESTPYLRENMGRVSDGYPSSLLRRRIATFMGSARARRGRSRLQIPGNPSEATHACVRLLAAVNGYSGHVELSISPKLASAWDARHARGPRSSQASPDVIREHWGSPSFLSGHVRAVWWSSSNGKPPQKLGALRAPGSRGTGRDSCFHAAGMQEGMGSRPWLERRPGWAAPTLQYLTSVPRATKCLGQPSINGGEKR</sequence>
<dbReference type="RefSeq" id="XP_064666063.1">
    <property type="nucleotide sequence ID" value="XM_064809635.1"/>
</dbReference>
<dbReference type="Proteomes" id="UP001302812">
    <property type="component" value="Unassembled WGS sequence"/>
</dbReference>
<keyword evidence="3" id="KW-1185">Reference proteome</keyword>
<protein>
    <submittedName>
        <fullName evidence="2">Uncharacterized protein</fullName>
    </submittedName>
</protein>
<reference evidence="2" key="2">
    <citation type="submission" date="2023-05" db="EMBL/GenBank/DDBJ databases">
        <authorList>
            <consortium name="Lawrence Berkeley National Laboratory"/>
            <person name="Steindorff A."/>
            <person name="Hensen N."/>
            <person name="Bonometti L."/>
            <person name="Westerberg I."/>
            <person name="Brannstrom I.O."/>
            <person name="Guillou S."/>
            <person name="Cros-Aarteil S."/>
            <person name="Calhoun S."/>
            <person name="Haridas S."/>
            <person name="Kuo A."/>
            <person name="Mondo S."/>
            <person name="Pangilinan J."/>
            <person name="Riley R."/>
            <person name="Labutti K."/>
            <person name="Andreopoulos B."/>
            <person name="Lipzen A."/>
            <person name="Chen C."/>
            <person name="Yanf M."/>
            <person name="Daum C."/>
            <person name="Ng V."/>
            <person name="Clum A."/>
            <person name="Ohm R."/>
            <person name="Martin F."/>
            <person name="Silar P."/>
            <person name="Natvig D."/>
            <person name="Lalanne C."/>
            <person name="Gautier V."/>
            <person name="Ament-Velasquez S.L."/>
            <person name="Kruys A."/>
            <person name="Hutchinson M.I."/>
            <person name="Powell A.J."/>
            <person name="Barry K."/>
            <person name="Miller A.N."/>
            <person name="Grigoriev I.V."/>
            <person name="Debuchy R."/>
            <person name="Gladieux P."/>
            <person name="Thoren M.H."/>
            <person name="Johannesson H."/>
        </authorList>
    </citation>
    <scope>NUCLEOTIDE SEQUENCE</scope>
    <source>
        <strain evidence="2">CBS 508.74</strain>
    </source>
</reference>
<accession>A0AAN6T8B0</accession>
<reference evidence="2" key="1">
    <citation type="journal article" date="2023" name="Mol. Phylogenet. Evol.">
        <title>Genome-scale phylogeny and comparative genomics of the fungal order Sordariales.</title>
        <authorList>
            <person name="Hensen N."/>
            <person name="Bonometti L."/>
            <person name="Westerberg I."/>
            <person name="Brannstrom I.O."/>
            <person name="Guillou S."/>
            <person name="Cros-Aarteil S."/>
            <person name="Calhoun S."/>
            <person name="Haridas S."/>
            <person name="Kuo A."/>
            <person name="Mondo S."/>
            <person name="Pangilinan J."/>
            <person name="Riley R."/>
            <person name="LaButti K."/>
            <person name="Andreopoulos B."/>
            <person name="Lipzen A."/>
            <person name="Chen C."/>
            <person name="Yan M."/>
            <person name="Daum C."/>
            <person name="Ng V."/>
            <person name="Clum A."/>
            <person name="Steindorff A."/>
            <person name="Ohm R.A."/>
            <person name="Martin F."/>
            <person name="Silar P."/>
            <person name="Natvig D.O."/>
            <person name="Lalanne C."/>
            <person name="Gautier V."/>
            <person name="Ament-Velasquez S.L."/>
            <person name="Kruys A."/>
            <person name="Hutchinson M.I."/>
            <person name="Powell A.J."/>
            <person name="Barry K."/>
            <person name="Miller A.N."/>
            <person name="Grigoriev I.V."/>
            <person name="Debuchy R."/>
            <person name="Gladieux P."/>
            <person name="Hiltunen Thoren M."/>
            <person name="Johannesson H."/>
        </authorList>
    </citation>
    <scope>NUCLEOTIDE SEQUENCE</scope>
    <source>
        <strain evidence="2">CBS 508.74</strain>
    </source>
</reference>
<proteinExistence type="predicted"/>
<comment type="caution">
    <text evidence="2">The sequence shown here is derived from an EMBL/GenBank/DDBJ whole genome shotgun (WGS) entry which is preliminary data.</text>
</comment>
<evidence type="ECO:0000313" key="2">
    <source>
        <dbReference type="EMBL" id="KAK4108493.1"/>
    </source>
</evidence>
<organism evidence="2 3">
    <name type="scientific">Canariomyces notabilis</name>
    <dbReference type="NCBI Taxonomy" id="2074819"/>
    <lineage>
        <taxon>Eukaryota</taxon>
        <taxon>Fungi</taxon>
        <taxon>Dikarya</taxon>
        <taxon>Ascomycota</taxon>
        <taxon>Pezizomycotina</taxon>
        <taxon>Sordariomycetes</taxon>
        <taxon>Sordariomycetidae</taxon>
        <taxon>Sordariales</taxon>
        <taxon>Chaetomiaceae</taxon>
        <taxon>Canariomyces</taxon>
    </lineage>
</organism>